<evidence type="ECO:0000313" key="13">
    <source>
        <dbReference type="Proteomes" id="UP001153365"/>
    </source>
</evidence>
<keyword evidence="3" id="KW-0808">Transferase</keyword>
<evidence type="ECO:0000259" key="11">
    <source>
        <dbReference type="PROSITE" id="PS50011"/>
    </source>
</evidence>
<evidence type="ECO:0000256" key="1">
    <source>
        <dbReference type="ARBA" id="ARBA00012513"/>
    </source>
</evidence>
<evidence type="ECO:0000256" key="4">
    <source>
        <dbReference type="ARBA" id="ARBA00022741"/>
    </source>
</evidence>
<proteinExistence type="inferred from homology"/>
<dbReference type="EMBL" id="CALTRL010001465">
    <property type="protein sequence ID" value="CAH7672610.1"/>
    <property type="molecule type" value="Genomic_DNA"/>
</dbReference>
<comment type="similarity">
    <text evidence="7">Belongs to the protein kinase superfamily. Ser/Thr protein kinase family. GCN2 subfamily.</text>
</comment>
<dbReference type="GO" id="GO:0005634">
    <property type="term" value="C:nucleus"/>
    <property type="evidence" value="ECO:0007669"/>
    <property type="project" value="TreeGrafter"/>
</dbReference>
<dbReference type="InterPro" id="IPR050339">
    <property type="entry name" value="CC_SR_Kinase"/>
</dbReference>
<dbReference type="GO" id="GO:0005524">
    <property type="term" value="F:ATP binding"/>
    <property type="evidence" value="ECO:0007669"/>
    <property type="project" value="UniProtKB-KW"/>
</dbReference>
<feature type="region of interest" description="Disordered" evidence="10">
    <location>
        <begin position="149"/>
        <end position="204"/>
    </location>
</feature>
<dbReference type="Pfam" id="PF00069">
    <property type="entry name" value="Pkinase"/>
    <property type="match status" value="2"/>
</dbReference>
<comment type="catalytic activity">
    <reaction evidence="8">
        <text>L-threonyl-[protein] + ATP = O-phospho-L-threonyl-[protein] + ADP + H(+)</text>
        <dbReference type="Rhea" id="RHEA:46608"/>
        <dbReference type="Rhea" id="RHEA-COMP:11060"/>
        <dbReference type="Rhea" id="RHEA-COMP:11605"/>
        <dbReference type="ChEBI" id="CHEBI:15378"/>
        <dbReference type="ChEBI" id="CHEBI:30013"/>
        <dbReference type="ChEBI" id="CHEBI:30616"/>
        <dbReference type="ChEBI" id="CHEBI:61977"/>
        <dbReference type="ChEBI" id="CHEBI:456216"/>
        <dbReference type="EC" id="2.7.11.1"/>
    </reaction>
</comment>
<reference evidence="12" key="1">
    <citation type="submission" date="2022-06" db="EMBL/GenBank/DDBJ databases">
        <authorList>
            <consortium name="SYNGENTA / RWTH Aachen University"/>
        </authorList>
    </citation>
    <scope>NUCLEOTIDE SEQUENCE</scope>
</reference>
<dbReference type="SUPFAM" id="SSF56112">
    <property type="entry name" value="Protein kinase-like (PK-like)"/>
    <property type="match status" value="1"/>
</dbReference>
<gene>
    <name evidence="12" type="ORF">PPACK8108_LOCUS7424</name>
</gene>
<evidence type="ECO:0000313" key="12">
    <source>
        <dbReference type="EMBL" id="CAH7672610.1"/>
    </source>
</evidence>
<feature type="compositionally biased region" description="Polar residues" evidence="10">
    <location>
        <begin position="167"/>
        <end position="183"/>
    </location>
</feature>
<dbReference type="EC" id="2.7.11.1" evidence="1"/>
<dbReference type="GO" id="GO:0005737">
    <property type="term" value="C:cytoplasm"/>
    <property type="evidence" value="ECO:0007669"/>
    <property type="project" value="TreeGrafter"/>
</dbReference>
<keyword evidence="4" id="KW-0547">Nucleotide-binding</keyword>
<name>A0AAV0AUV0_PHAPC</name>
<evidence type="ECO:0000256" key="10">
    <source>
        <dbReference type="SAM" id="MobiDB-lite"/>
    </source>
</evidence>
<dbReference type="InterPro" id="IPR011009">
    <property type="entry name" value="Kinase-like_dom_sf"/>
</dbReference>
<keyword evidence="5 12" id="KW-0418">Kinase</keyword>
<dbReference type="PROSITE" id="PS00108">
    <property type="entry name" value="PROTEIN_KINASE_ST"/>
    <property type="match status" value="1"/>
</dbReference>
<evidence type="ECO:0000256" key="6">
    <source>
        <dbReference type="ARBA" id="ARBA00022840"/>
    </source>
</evidence>
<dbReference type="GO" id="GO:0004674">
    <property type="term" value="F:protein serine/threonine kinase activity"/>
    <property type="evidence" value="ECO:0007669"/>
    <property type="project" value="UniProtKB-KW"/>
</dbReference>
<organism evidence="12 13">
    <name type="scientific">Phakopsora pachyrhizi</name>
    <name type="common">Asian soybean rust disease fungus</name>
    <dbReference type="NCBI Taxonomy" id="170000"/>
    <lineage>
        <taxon>Eukaryota</taxon>
        <taxon>Fungi</taxon>
        <taxon>Dikarya</taxon>
        <taxon>Basidiomycota</taxon>
        <taxon>Pucciniomycotina</taxon>
        <taxon>Pucciniomycetes</taxon>
        <taxon>Pucciniales</taxon>
        <taxon>Phakopsoraceae</taxon>
        <taxon>Phakopsora</taxon>
    </lineage>
</organism>
<dbReference type="Proteomes" id="UP001153365">
    <property type="component" value="Unassembled WGS sequence"/>
</dbReference>
<dbReference type="SMART" id="SM00220">
    <property type="entry name" value="S_TKc"/>
    <property type="match status" value="1"/>
</dbReference>
<evidence type="ECO:0000256" key="8">
    <source>
        <dbReference type="ARBA" id="ARBA00047899"/>
    </source>
</evidence>
<feature type="non-terminal residue" evidence="12">
    <location>
        <position position="1"/>
    </location>
</feature>
<dbReference type="InterPro" id="IPR008271">
    <property type="entry name" value="Ser/Thr_kinase_AS"/>
</dbReference>
<protein>
    <recommendedName>
        <fullName evidence="1">non-specific serine/threonine protein kinase</fullName>
        <ecNumber evidence="1">2.7.11.1</ecNumber>
    </recommendedName>
</protein>
<dbReference type="PROSITE" id="PS50011">
    <property type="entry name" value="PROTEIN_KINASE_DOM"/>
    <property type="match status" value="1"/>
</dbReference>
<dbReference type="PANTHER" id="PTHR11042:SF138">
    <property type="entry name" value="SERINE_THREONINE-PROTEIN KINASE IKS1-RELATED"/>
    <property type="match status" value="1"/>
</dbReference>
<feature type="compositionally biased region" description="Low complexity" evidence="10">
    <location>
        <begin position="149"/>
        <end position="159"/>
    </location>
</feature>
<comment type="catalytic activity">
    <reaction evidence="9">
        <text>L-seryl-[protein] + ATP = O-phospho-L-seryl-[protein] + ADP + H(+)</text>
        <dbReference type="Rhea" id="RHEA:17989"/>
        <dbReference type="Rhea" id="RHEA-COMP:9863"/>
        <dbReference type="Rhea" id="RHEA-COMP:11604"/>
        <dbReference type="ChEBI" id="CHEBI:15378"/>
        <dbReference type="ChEBI" id="CHEBI:29999"/>
        <dbReference type="ChEBI" id="CHEBI:30616"/>
        <dbReference type="ChEBI" id="CHEBI:83421"/>
        <dbReference type="ChEBI" id="CHEBI:456216"/>
        <dbReference type="EC" id="2.7.11.1"/>
    </reaction>
</comment>
<sequence length="685" mass="76609">RQSSGKLVLHNPTSNQLIVYSPLATQLKGQPQIDGVNQITGLQDVQLSPTSSHHKGLIIQRQDNFCPMCLRGLNPESNPVINPSSSSPSSVEVSAVPHTPRSNITLNALEPLPSTRSYRRVLPAPSSSSTFLPSSRNVTRDSYFNLLSSSRTSTPLPSRAITPPPLISQSDLNFKSRSSSTDSLGPVTIDSDQRTAPEGIEEPLGDEKRVDGYYERFFVEEVRLGRGQKGSVFLCTHVLDGNALGHYAVKKIAVGQSSPELVNVLREVKWLESLRHRNITQYHHAWIEKAQLTRFGPRVPVLYILMDYANGGSLDHYISLRKGSQSSRRRSSSFPRSGPEIDEDLERRRFKKNLFRQRRKLNNSVLTDDRSCLDLKSTQESSSSSTLTPLPTSIPHDPSYEMAIHLFGLEEILNVFEDTCRGLGFLHSKGILHHDLKSENVLLHWESEDSMIPTALISDFGSSVAQSENWRRERTGRTGTLDWVPPESLKKDPRTGKLFEVTQKGDMWQLGLVLHFLCFFRLPYTESDDIKKLEDEIKSYPGYLKPQPVFLDKIALSFYQISAGWDFNTETQLSRSDLPHSLLQLLSSLLSLEPSHRPSCESVLETISNIRENDRTPWRGTSLLGSQIGSISSISSAKNGTRRRTFGVARKSALDDGSDDSLQSALVKRKRILDSAPENSEPKSL</sequence>
<keyword evidence="2" id="KW-0723">Serine/threonine-protein kinase</keyword>
<dbReference type="Gene3D" id="3.30.200.20">
    <property type="entry name" value="Phosphorylase Kinase, domain 1"/>
    <property type="match status" value="1"/>
</dbReference>
<evidence type="ECO:0000256" key="9">
    <source>
        <dbReference type="ARBA" id="ARBA00048679"/>
    </source>
</evidence>
<dbReference type="AlphaFoldDB" id="A0AAV0AUV0"/>
<evidence type="ECO:0000256" key="2">
    <source>
        <dbReference type="ARBA" id="ARBA00022527"/>
    </source>
</evidence>
<dbReference type="FunFam" id="3.30.200.20:FF:000306">
    <property type="entry name" value="IKS protein kinase"/>
    <property type="match status" value="1"/>
</dbReference>
<evidence type="ECO:0000256" key="7">
    <source>
        <dbReference type="ARBA" id="ARBA00037982"/>
    </source>
</evidence>
<comment type="caution">
    <text evidence="12">The sequence shown here is derived from an EMBL/GenBank/DDBJ whole genome shotgun (WGS) entry which is preliminary data.</text>
</comment>
<dbReference type="InterPro" id="IPR000719">
    <property type="entry name" value="Prot_kinase_dom"/>
</dbReference>
<feature type="domain" description="Protein kinase" evidence="11">
    <location>
        <begin position="218"/>
        <end position="619"/>
    </location>
</feature>
<dbReference type="CDD" id="cd00180">
    <property type="entry name" value="PKc"/>
    <property type="match status" value="1"/>
</dbReference>
<keyword evidence="13" id="KW-1185">Reference proteome</keyword>
<dbReference type="PANTHER" id="PTHR11042">
    <property type="entry name" value="EUKARYOTIC TRANSLATION INITIATION FACTOR 2-ALPHA KINASE EIF2-ALPHA KINASE -RELATED"/>
    <property type="match status" value="1"/>
</dbReference>
<evidence type="ECO:0000256" key="5">
    <source>
        <dbReference type="ARBA" id="ARBA00022777"/>
    </source>
</evidence>
<evidence type="ECO:0000256" key="3">
    <source>
        <dbReference type="ARBA" id="ARBA00022679"/>
    </source>
</evidence>
<keyword evidence="6" id="KW-0067">ATP-binding</keyword>
<dbReference type="Gene3D" id="1.10.510.10">
    <property type="entry name" value="Transferase(Phosphotransferase) domain 1"/>
    <property type="match status" value="1"/>
</dbReference>
<accession>A0AAV0AUV0</accession>